<gene>
    <name evidence="1" type="ORF">ACFO8Q_19980</name>
</gene>
<dbReference type="InterPro" id="IPR052767">
    <property type="entry name" value="Bact_com_dev_regulator"/>
</dbReference>
<dbReference type="Gene3D" id="1.20.1500.10">
    <property type="entry name" value="YheA/YmcA-like"/>
    <property type="match status" value="1"/>
</dbReference>
<dbReference type="InterPro" id="IPR016783">
    <property type="entry name" value="Biofilm_formation_YmcA"/>
</dbReference>
<dbReference type="InterPro" id="IPR023378">
    <property type="entry name" value="YheA/YmcA-like_dom_sf"/>
</dbReference>
<dbReference type="SUPFAM" id="SSF158622">
    <property type="entry name" value="YheA/YmcA-like"/>
    <property type="match status" value="1"/>
</dbReference>
<dbReference type="InterPro" id="IPR010368">
    <property type="entry name" value="Com_YlbF"/>
</dbReference>
<dbReference type="PIRSF" id="PIRSF021287">
    <property type="entry name" value="Biofilm_formation_YmcA"/>
    <property type="match status" value="1"/>
</dbReference>
<dbReference type="PANTHER" id="PTHR38448:SF1">
    <property type="entry name" value="YLBF FAMILY REGULATOR"/>
    <property type="match status" value="1"/>
</dbReference>
<evidence type="ECO:0000313" key="2">
    <source>
        <dbReference type="Proteomes" id="UP001596002"/>
    </source>
</evidence>
<dbReference type="PANTHER" id="PTHR38448">
    <property type="entry name" value="REGULATORY PROTEIN YLBF-RELATED"/>
    <property type="match status" value="1"/>
</dbReference>
<proteinExistence type="predicted"/>
<comment type="caution">
    <text evidence="1">The sequence shown here is derived from an EMBL/GenBank/DDBJ whole genome shotgun (WGS) entry which is preliminary data.</text>
</comment>
<dbReference type="Pfam" id="PF06133">
    <property type="entry name" value="Com_YlbF"/>
    <property type="match status" value="1"/>
</dbReference>
<dbReference type="RefSeq" id="WP_380028328.1">
    <property type="nucleotide sequence ID" value="NZ_JBHSHC010000140.1"/>
</dbReference>
<organism evidence="1 2">
    <name type="scientific">Effusibacillus consociatus</name>
    <dbReference type="NCBI Taxonomy" id="1117041"/>
    <lineage>
        <taxon>Bacteria</taxon>
        <taxon>Bacillati</taxon>
        <taxon>Bacillota</taxon>
        <taxon>Bacilli</taxon>
        <taxon>Bacillales</taxon>
        <taxon>Alicyclobacillaceae</taxon>
        <taxon>Effusibacillus</taxon>
    </lineage>
</organism>
<evidence type="ECO:0000313" key="1">
    <source>
        <dbReference type="EMBL" id="MFC4769609.1"/>
    </source>
</evidence>
<sequence>MVDRNELLGHAFELGSLIADSPEVEEYKRTKDTMESHPQIKPLLAKLREMQQEYEKLQAYSRGPHLKGLEDSISETLAKLDEFPEVVAFKQSSAKVDELLQSVTTLLTNCITGKVNGVPLPRPPKGGG</sequence>
<accession>A0ABV9Q5X5</accession>
<keyword evidence="2" id="KW-1185">Reference proteome</keyword>
<name>A0ABV9Q5X5_9BACL</name>
<dbReference type="EMBL" id="JBHSHC010000140">
    <property type="protein sequence ID" value="MFC4769609.1"/>
    <property type="molecule type" value="Genomic_DNA"/>
</dbReference>
<protein>
    <submittedName>
        <fullName evidence="1">YlbF family regulator</fullName>
    </submittedName>
</protein>
<dbReference type="Proteomes" id="UP001596002">
    <property type="component" value="Unassembled WGS sequence"/>
</dbReference>
<reference evidence="2" key="1">
    <citation type="journal article" date="2019" name="Int. J. Syst. Evol. Microbiol.">
        <title>The Global Catalogue of Microorganisms (GCM) 10K type strain sequencing project: providing services to taxonomists for standard genome sequencing and annotation.</title>
        <authorList>
            <consortium name="The Broad Institute Genomics Platform"/>
            <consortium name="The Broad Institute Genome Sequencing Center for Infectious Disease"/>
            <person name="Wu L."/>
            <person name="Ma J."/>
        </authorList>
    </citation>
    <scope>NUCLEOTIDE SEQUENCE [LARGE SCALE GENOMIC DNA]</scope>
    <source>
        <strain evidence="2">WYCCWR 12678</strain>
    </source>
</reference>